<dbReference type="Pfam" id="PF00533">
    <property type="entry name" value="BRCT"/>
    <property type="match status" value="1"/>
</dbReference>
<comment type="caution">
    <text evidence="3">The sequence shown here is derived from an EMBL/GenBank/DDBJ whole genome shotgun (WGS) entry which is preliminary data.</text>
</comment>
<evidence type="ECO:0000313" key="3">
    <source>
        <dbReference type="EMBL" id="MEQ2168843.1"/>
    </source>
</evidence>
<feature type="compositionally biased region" description="Basic and acidic residues" evidence="1">
    <location>
        <begin position="15"/>
        <end position="28"/>
    </location>
</feature>
<evidence type="ECO:0000256" key="1">
    <source>
        <dbReference type="SAM" id="MobiDB-lite"/>
    </source>
</evidence>
<reference evidence="3 4" key="1">
    <citation type="submission" date="2021-06" db="EMBL/GenBank/DDBJ databases">
        <authorList>
            <person name="Palmer J.M."/>
        </authorList>
    </citation>
    <scope>NUCLEOTIDE SEQUENCE [LARGE SCALE GENOMIC DNA]</scope>
    <source>
        <strain evidence="3 4">GA_2019</strain>
        <tissue evidence="3">Muscle</tissue>
    </source>
</reference>
<dbReference type="PROSITE" id="PS50172">
    <property type="entry name" value="BRCT"/>
    <property type="match status" value="1"/>
</dbReference>
<proteinExistence type="predicted"/>
<feature type="non-terminal residue" evidence="3">
    <location>
        <position position="1"/>
    </location>
</feature>
<evidence type="ECO:0000259" key="2">
    <source>
        <dbReference type="PROSITE" id="PS50172"/>
    </source>
</evidence>
<name>A0ABV0NBU8_9TELE</name>
<organism evidence="3 4">
    <name type="scientific">Goodea atripinnis</name>
    <dbReference type="NCBI Taxonomy" id="208336"/>
    <lineage>
        <taxon>Eukaryota</taxon>
        <taxon>Metazoa</taxon>
        <taxon>Chordata</taxon>
        <taxon>Craniata</taxon>
        <taxon>Vertebrata</taxon>
        <taxon>Euteleostomi</taxon>
        <taxon>Actinopterygii</taxon>
        <taxon>Neopterygii</taxon>
        <taxon>Teleostei</taxon>
        <taxon>Neoteleostei</taxon>
        <taxon>Acanthomorphata</taxon>
        <taxon>Ovalentaria</taxon>
        <taxon>Atherinomorphae</taxon>
        <taxon>Cyprinodontiformes</taxon>
        <taxon>Goodeidae</taxon>
        <taxon>Goodea</taxon>
    </lineage>
</organism>
<accession>A0ABV0NBU8</accession>
<feature type="domain" description="BRCT" evidence="2">
    <location>
        <begin position="194"/>
        <end position="252"/>
    </location>
</feature>
<dbReference type="InterPro" id="IPR036420">
    <property type="entry name" value="BRCT_dom_sf"/>
</dbReference>
<dbReference type="Gene3D" id="3.40.50.10190">
    <property type="entry name" value="BRCT domain"/>
    <property type="match status" value="1"/>
</dbReference>
<dbReference type="SUPFAM" id="SSF52113">
    <property type="entry name" value="BRCT domain"/>
    <property type="match status" value="1"/>
</dbReference>
<feature type="compositionally biased region" description="Low complexity" evidence="1">
    <location>
        <begin position="169"/>
        <end position="183"/>
    </location>
</feature>
<protein>
    <recommendedName>
        <fullName evidence="2">BRCT domain-containing protein</fullName>
    </recommendedName>
</protein>
<dbReference type="InterPro" id="IPR001357">
    <property type="entry name" value="BRCT_dom"/>
</dbReference>
<feature type="compositionally biased region" description="Polar residues" evidence="1">
    <location>
        <begin position="146"/>
        <end position="158"/>
    </location>
</feature>
<feature type="compositionally biased region" description="Polar residues" evidence="1">
    <location>
        <begin position="40"/>
        <end position="54"/>
    </location>
</feature>
<keyword evidence="4" id="KW-1185">Reference proteome</keyword>
<dbReference type="SMART" id="SM00292">
    <property type="entry name" value="BRCT"/>
    <property type="match status" value="1"/>
</dbReference>
<gene>
    <name evidence="3" type="ORF">GOODEAATRI_018907</name>
</gene>
<dbReference type="Proteomes" id="UP001476798">
    <property type="component" value="Unassembled WGS sequence"/>
</dbReference>
<sequence length="262" mass="28541">SEAEEEEPVMKSKKSSKEKAKPPPKKDPVQYVSETDSDSDNFQSLKKVSKSKQNCTDKKSEEESCSPKTKERVKSPAKPPSSQGKAGIKSPKVPTAPKLPPPPQPKQTPTSVFDYFGSGEIHRSDKKLVASTKRKAVRKNSEEKVGQTTTPRKSSPLKTSRRASEDMISPSPKKSPAPVKASSKLAMMKKRDEGAENCLEGCVFVLTGVLESMERDDAKALIERYGGKVTGNISKKTTYLVQGRDSGVSKLEKVNLPSAFAT</sequence>
<evidence type="ECO:0000313" key="4">
    <source>
        <dbReference type="Proteomes" id="UP001476798"/>
    </source>
</evidence>
<feature type="region of interest" description="Disordered" evidence="1">
    <location>
        <begin position="1"/>
        <end position="183"/>
    </location>
</feature>
<dbReference type="EMBL" id="JAHRIO010031624">
    <property type="protein sequence ID" value="MEQ2168843.1"/>
    <property type="molecule type" value="Genomic_DNA"/>
</dbReference>
<feature type="compositionally biased region" description="Pro residues" evidence="1">
    <location>
        <begin position="97"/>
        <end position="106"/>
    </location>
</feature>